<protein>
    <submittedName>
        <fullName evidence="1">Uncharacterized protein</fullName>
    </submittedName>
</protein>
<organism evidence="1 2">
    <name type="scientific">Scleroderma citrinum Foug A</name>
    <dbReference type="NCBI Taxonomy" id="1036808"/>
    <lineage>
        <taxon>Eukaryota</taxon>
        <taxon>Fungi</taxon>
        <taxon>Dikarya</taxon>
        <taxon>Basidiomycota</taxon>
        <taxon>Agaricomycotina</taxon>
        <taxon>Agaricomycetes</taxon>
        <taxon>Agaricomycetidae</taxon>
        <taxon>Boletales</taxon>
        <taxon>Sclerodermatineae</taxon>
        <taxon>Sclerodermataceae</taxon>
        <taxon>Scleroderma</taxon>
    </lineage>
</organism>
<name>A0A0C3DZX0_9AGAM</name>
<sequence>MSIPDSMLEPLGQFPASGDSSWLWKRSANSGLLSHAPDFVRPAGVWTYLHSSTLTPWTP</sequence>
<dbReference type="AlphaFoldDB" id="A0A0C3DZX0"/>
<evidence type="ECO:0000313" key="1">
    <source>
        <dbReference type="EMBL" id="KIM61784.1"/>
    </source>
</evidence>
<dbReference type="Proteomes" id="UP000053989">
    <property type="component" value="Unassembled WGS sequence"/>
</dbReference>
<dbReference type="HOGENOM" id="CLU_2962183_0_0_1"/>
<proteinExistence type="predicted"/>
<reference evidence="2" key="2">
    <citation type="submission" date="2015-01" db="EMBL/GenBank/DDBJ databases">
        <title>Evolutionary Origins and Diversification of the Mycorrhizal Mutualists.</title>
        <authorList>
            <consortium name="DOE Joint Genome Institute"/>
            <consortium name="Mycorrhizal Genomics Consortium"/>
            <person name="Kohler A."/>
            <person name="Kuo A."/>
            <person name="Nagy L.G."/>
            <person name="Floudas D."/>
            <person name="Copeland A."/>
            <person name="Barry K.W."/>
            <person name="Cichocki N."/>
            <person name="Veneault-Fourrey C."/>
            <person name="LaButti K."/>
            <person name="Lindquist E.A."/>
            <person name="Lipzen A."/>
            <person name="Lundell T."/>
            <person name="Morin E."/>
            <person name="Murat C."/>
            <person name="Riley R."/>
            <person name="Ohm R."/>
            <person name="Sun H."/>
            <person name="Tunlid A."/>
            <person name="Henrissat B."/>
            <person name="Grigoriev I.V."/>
            <person name="Hibbett D.S."/>
            <person name="Martin F."/>
        </authorList>
    </citation>
    <scope>NUCLEOTIDE SEQUENCE [LARGE SCALE GENOMIC DNA]</scope>
    <source>
        <strain evidence="2">Foug A</strain>
    </source>
</reference>
<evidence type="ECO:0000313" key="2">
    <source>
        <dbReference type="Proteomes" id="UP000053989"/>
    </source>
</evidence>
<accession>A0A0C3DZX0</accession>
<keyword evidence="2" id="KW-1185">Reference proteome</keyword>
<dbReference type="EMBL" id="KN822048">
    <property type="protein sequence ID" value="KIM61784.1"/>
    <property type="molecule type" value="Genomic_DNA"/>
</dbReference>
<dbReference type="InParanoid" id="A0A0C3DZX0"/>
<gene>
    <name evidence="1" type="ORF">SCLCIDRAFT_25601</name>
</gene>
<reference evidence="1 2" key="1">
    <citation type="submission" date="2014-04" db="EMBL/GenBank/DDBJ databases">
        <authorList>
            <consortium name="DOE Joint Genome Institute"/>
            <person name="Kuo A."/>
            <person name="Kohler A."/>
            <person name="Nagy L.G."/>
            <person name="Floudas D."/>
            <person name="Copeland A."/>
            <person name="Barry K.W."/>
            <person name="Cichocki N."/>
            <person name="Veneault-Fourrey C."/>
            <person name="LaButti K."/>
            <person name="Lindquist E.A."/>
            <person name="Lipzen A."/>
            <person name="Lundell T."/>
            <person name="Morin E."/>
            <person name="Murat C."/>
            <person name="Sun H."/>
            <person name="Tunlid A."/>
            <person name="Henrissat B."/>
            <person name="Grigoriev I.V."/>
            <person name="Hibbett D.S."/>
            <person name="Martin F."/>
            <person name="Nordberg H.P."/>
            <person name="Cantor M.N."/>
            <person name="Hua S.X."/>
        </authorList>
    </citation>
    <scope>NUCLEOTIDE SEQUENCE [LARGE SCALE GENOMIC DNA]</scope>
    <source>
        <strain evidence="1 2">Foug A</strain>
    </source>
</reference>